<gene>
    <name evidence="2" type="ORF">XELAEV_18036969mg</name>
</gene>
<organism evidence="2 3">
    <name type="scientific">Xenopus laevis</name>
    <name type="common">African clawed frog</name>
    <dbReference type="NCBI Taxonomy" id="8355"/>
    <lineage>
        <taxon>Eukaryota</taxon>
        <taxon>Metazoa</taxon>
        <taxon>Chordata</taxon>
        <taxon>Craniata</taxon>
        <taxon>Vertebrata</taxon>
        <taxon>Euteleostomi</taxon>
        <taxon>Amphibia</taxon>
        <taxon>Batrachia</taxon>
        <taxon>Anura</taxon>
        <taxon>Pipoidea</taxon>
        <taxon>Pipidae</taxon>
        <taxon>Xenopodinae</taxon>
        <taxon>Xenopus</taxon>
        <taxon>Xenopus</taxon>
    </lineage>
</organism>
<name>A0A974CBN8_XENLA</name>
<evidence type="ECO:0000313" key="2">
    <source>
        <dbReference type="EMBL" id="OCT70046.1"/>
    </source>
</evidence>
<sequence length="111" mass="11581">MCSSSIVYIVVLSVCLVGLQLLPESPEAQGHVTCGVFSAGICFLPSQHYGTNISSSDLLAHKPDGKWELMYFHSIISAACAPKGKSHTVSVSTDVGVEESGLPAPLSPPPV</sequence>
<evidence type="ECO:0000256" key="1">
    <source>
        <dbReference type="SAM" id="SignalP"/>
    </source>
</evidence>
<proteinExistence type="predicted"/>
<dbReference type="EMBL" id="CM004479">
    <property type="protein sequence ID" value="OCT70046.1"/>
    <property type="molecule type" value="Genomic_DNA"/>
</dbReference>
<reference evidence="3" key="1">
    <citation type="journal article" date="2016" name="Nature">
        <title>Genome evolution in the allotetraploid frog Xenopus laevis.</title>
        <authorList>
            <person name="Session A.M."/>
            <person name="Uno Y."/>
            <person name="Kwon T."/>
            <person name="Chapman J.A."/>
            <person name="Toyoda A."/>
            <person name="Takahashi S."/>
            <person name="Fukui A."/>
            <person name="Hikosaka A."/>
            <person name="Suzuki A."/>
            <person name="Kondo M."/>
            <person name="van Heeringen S.J."/>
            <person name="Quigley I."/>
            <person name="Heinz S."/>
            <person name="Ogino H."/>
            <person name="Ochi H."/>
            <person name="Hellsten U."/>
            <person name="Lyons J.B."/>
            <person name="Simakov O."/>
            <person name="Putnam N."/>
            <person name="Stites J."/>
            <person name="Kuroki Y."/>
            <person name="Tanaka T."/>
            <person name="Michiue T."/>
            <person name="Watanabe M."/>
            <person name="Bogdanovic O."/>
            <person name="Lister R."/>
            <person name="Georgiou G."/>
            <person name="Paranjpe S.S."/>
            <person name="van Kruijsbergen I."/>
            <person name="Shu S."/>
            <person name="Carlson J."/>
            <person name="Kinoshita T."/>
            <person name="Ohta Y."/>
            <person name="Mawaribuchi S."/>
            <person name="Jenkins J."/>
            <person name="Grimwood J."/>
            <person name="Schmutz J."/>
            <person name="Mitros T."/>
            <person name="Mozaffari S.V."/>
            <person name="Suzuki Y."/>
            <person name="Haramoto Y."/>
            <person name="Yamamoto T.S."/>
            <person name="Takagi C."/>
            <person name="Heald R."/>
            <person name="Miller K."/>
            <person name="Haudenschild C."/>
            <person name="Kitzman J."/>
            <person name="Nakayama T."/>
            <person name="Izutsu Y."/>
            <person name="Robert J."/>
            <person name="Fortriede J."/>
            <person name="Burns K."/>
            <person name="Lotay V."/>
            <person name="Karimi K."/>
            <person name="Yasuoka Y."/>
            <person name="Dichmann D.S."/>
            <person name="Flajnik M.F."/>
            <person name="Houston D.W."/>
            <person name="Shendure J."/>
            <person name="DuPasquier L."/>
            <person name="Vize P.D."/>
            <person name="Zorn A.M."/>
            <person name="Ito M."/>
            <person name="Marcotte E.M."/>
            <person name="Wallingford J.B."/>
            <person name="Ito Y."/>
            <person name="Asashima M."/>
            <person name="Ueno N."/>
            <person name="Matsuda Y."/>
            <person name="Veenstra G.J."/>
            <person name="Fujiyama A."/>
            <person name="Harland R.M."/>
            <person name="Taira M."/>
            <person name="Rokhsar D.S."/>
        </authorList>
    </citation>
    <scope>NUCLEOTIDE SEQUENCE [LARGE SCALE GENOMIC DNA]</scope>
    <source>
        <strain evidence="3">J</strain>
    </source>
</reference>
<evidence type="ECO:0000313" key="3">
    <source>
        <dbReference type="Proteomes" id="UP000694892"/>
    </source>
</evidence>
<accession>A0A974CBN8</accession>
<dbReference type="AlphaFoldDB" id="A0A974CBN8"/>
<feature type="chain" id="PRO_5037425557" evidence="1">
    <location>
        <begin position="31"/>
        <end position="111"/>
    </location>
</feature>
<dbReference type="Proteomes" id="UP000694892">
    <property type="component" value="Chromosome 7S"/>
</dbReference>
<protein>
    <submittedName>
        <fullName evidence="2">Uncharacterized protein</fullName>
    </submittedName>
</protein>
<feature type="signal peptide" evidence="1">
    <location>
        <begin position="1"/>
        <end position="30"/>
    </location>
</feature>
<keyword evidence="1" id="KW-0732">Signal</keyword>